<gene>
    <name evidence="2" type="ORF">AYI69_g3212</name>
</gene>
<keyword evidence="3" id="KW-1185">Reference proteome</keyword>
<dbReference type="InterPro" id="IPR020599">
    <property type="entry name" value="Transl_elong_fac_P/YeiP"/>
</dbReference>
<dbReference type="SMART" id="SM00841">
    <property type="entry name" value="Elong-fact-P_C"/>
    <property type="match status" value="1"/>
</dbReference>
<feature type="domain" description="Elongation factor P C-terminal" evidence="1">
    <location>
        <begin position="26"/>
        <end position="77"/>
    </location>
</feature>
<dbReference type="GO" id="GO:0005829">
    <property type="term" value="C:cytosol"/>
    <property type="evidence" value="ECO:0007669"/>
    <property type="project" value="UniProtKB-ARBA"/>
</dbReference>
<dbReference type="AlphaFoldDB" id="A0A1R1YKN3"/>
<dbReference type="SUPFAM" id="SSF50249">
    <property type="entry name" value="Nucleic acid-binding proteins"/>
    <property type="match status" value="1"/>
</dbReference>
<dbReference type="PANTHER" id="PTHR30053:SF14">
    <property type="entry name" value="TRANSLATION ELONGATION FACTOR KOW-LIKE DOMAIN-CONTAINING PROTEIN"/>
    <property type="match status" value="1"/>
</dbReference>
<evidence type="ECO:0000259" key="1">
    <source>
        <dbReference type="SMART" id="SM00841"/>
    </source>
</evidence>
<dbReference type="GO" id="GO:0003746">
    <property type="term" value="F:translation elongation factor activity"/>
    <property type="evidence" value="ECO:0007669"/>
    <property type="project" value="UniProtKB-KW"/>
</dbReference>
<dbReference type="FunFam" id="2.40.50.140:FF:000004">
    <property type="entry name" value="Elongation factor P"/>
    <property type="match status" value="1"/>
</dbReference>
<proteinExistence type="predicted"/>
<dbReference type="InterPro" id="IPR015365">
    <property type="entry name" value="Elong-fact-P_C"/>
</dbReference>
<dbReference type="OrthoDB" id="7025426at2759"/>
<dbReference type="Pfam" id="PF09285">
    <property type="entry name" value="Elong-fact-P_C"/>
    <property type="match status" value="1"/>
</dbReference>
<keyword evidence="2" id="KW-0251">Elongation factor</keyword>
<evidence type="ECO:0000313" key="2">
    <source>
        <dbReference type="EMBL" id="OMJ27355.1"/>
    </source>
</evidence>
<dbReference type="InterPro" id="IPR012340">
    <property type="entry name" value="NA-bd_OB-fold"/>
</dbReference>
<dbReference type="EMBL" id="LSSM01001054">
    <property type="protein sequence ID" value="OMJ27355.1"/>
    <property type="molecule type" value="Genomic_DNA"/>
</dbReference>
<dbReference type="Proteomes" id="UP000187429">
    <property type="component" value="Unassembled WGS sequence"/>
</dbReference>
<dbReference type="GO" id="GO:0043043">
    <property type="term" value="P:peptide biosynthetic process"/>
    <property type="evidence" value="ECO:0007669"/>
    <property type="project" value="InterPro"/>
</dbReference>
<dbReference type="Gene3D" id="2.40.50.140">
    <property type="entry name" value="Nucleic acid-binding proteins"/>
    <property type="match status" value="1"/>
</dbReference>
<reference evidence="3" key="1">
    <citation type="submission" date="2017-01" db="EMBL/GenBank/DDBJ databases">
        <authorList>
            <person name="Wang Y."/>
            <person name="White M."/>
            <person name="Kvist S."/>
            <person name="Moncalvo J.-M."/>
        </authorList>
    </citation>
    <scope>NUCLEOTIDE SEQUENCE [LARGE SCALE GENOMIC DNA]</scope>
    <source>
        <strain evidence="3">ID-206-W2</strain>
    </source>
</reference>
<protein>
    <submittedName>
        <fullName evidence="2">Elongation factor P</fullName>
    </submittedName>
</protein>
<sequence>MEVIVQILEPEPGPVAWKLPARHTYTVASISKRAPHAKGGNYVPATLTCGAEVKVPDFVGEGDRIIVDTESREYISKA</sequence>
<organism evidence="2 3">
    <name type="scientific">Smittium culicis</name>
    <dbReference type="NCBI Taxonomy" id="133412"/>
    <lineage>
        <taxon>Eukaryota</taxon>
        <taxon>Fungi</taxon>
        <taxon>Fungi incertae sedis</taxon>
        <taxon>Zoopagomycota</taxon>
        <taxon>Kickxellomycotina</taxon>
        <taxon>Harpellomycetes</taxon>
        <taxon>Harpellales</taxon>
        <taxon>Legeriomycetaceae</taxon>
        <taxon>Smittium</taxon>
    </lineage>
</organism>
<dbReference type="PANTHER" id="PTHR30053">
    <property type="entry name" value="ELONGATION FACTOR P"/>
    <property type="match status" value="1"/>
</dbReference>
<comment type="caution">
    <text evidence="2">The sequence shown here is derived from an EMBL/GenBank/DDBJ whole genome shotgun (WGS) entry which is preliminary data.</text>
</comment>
<evidence type="ECO:0000313" key="3">
    <source>
        <dbReference type="Proteomes" id="UP000187429"/>
    </source>
</evidence>
<name>A0A1R1YKN3_9FUNG</name>
<keyword evidence="2" id="KW-0648">Protein biosynthesis</keyword>
<accession>A0A1R1YKN3</accession>